<protein>
    <recommendedName>
        <fullName evidence="9">Polysaccharide biosynthesis protein</fullName>
    </recommendedName>
</protein>
<feature type="transmembrane region" description="Helical" evidence="6">
    <location>
        <begin position="210"/>
        <end position="227"/>
    </location>
</feature>
<evidence type="ECO:0000256" key="2">
    <source>
        <dbReference type="ARBA" id="ARBA00022475"/>
    </source>
</evidence>
<keyword evidence="4 6" id="KW-1133">Transmembrane helix</keyword>
<keyword evidence="5 6" id="KW-0472">Membrane</keyword>
<feature type="transmembrane region" description="Helical" evidence="6">
    <location>
        <begin position="82"/>
        <end position="103"/>
    </location>
</feature>
<dbReference type="OrthoDB" id="8046861at2"/>
<feature type="transmembrane region" description="Helical" evidence="6">
    <location>
        <begin position="7"/>
        <end position="31"/>
    </location>
</feature>
<sequence>MKTELYYILSISLRTLTLFSKFLLIILLAKLLSISELGLYGLISAVIGYTIFIVGSEFYTYSTREMITQPKSEWLGMIRDQFVYYLIVYGVSIPFILIIFYFNVLPYRYIWWFCSILLFEHIAQEINRILISAQSQLLASFILFIRQGLWCWIVIVTMWFFPDYRCLETILSMWLVGTLLACLIGGVYIYRYDKISVFRNIDWYWIRKGVLLAFPMLIASVAIRGIFTFDRFFIESIAGLEWLGVYVLFANMASAVQSFLDTIVITFSFPKLTSLAGAGRIDEFKKEMWAFSLKVIVTTLILSLSCWLLGNILLGWLSDTAYLEHVNMLGALLLATIVFCFSLIPHMGLYALREDKHIIYSQVVALIVFILLSWASIQIGNVMLIPLSMTISFIFLLAWKGFFYYHAIKSINF</sequence>
<dbReference type="Pfam" id="PF01943">
    <property type="entry name" value="Polysacc_synt"/>
    <property type="match status" value="1"/>
</dbReference>
<dbReference type="STRING" id="230089.VY86_07630"/>
<keyword evidence="2" id="KW-1003">Cell membrane</keyword>
<evidence type="ECO:0000256" key="6">
    <source>
        <dbReference type="SAM" id="Phobius"/>
    </source>
</evidence>
<gene>
    <name evidence="7" type="ORF">VY86_07630</name>
</gene>
<dbReference type="GO" id="GO:0005886">
    <property type="term" value="C:plasma membrane"/>
    <property type="evidence" value="ECO:0007669"/>
    <property type="project" value="UniProtKB-SubCell"/>
</dbReference>
<evidence type="ECO:0008006" key="9">
    <source>
        <dbReference type="Google" id="ProtNLM"/>
    </source>
</evidence>
<dbReference type="EMBL" id="CP011104">
    <property type="protein sequence ID" value="AKH63227.1"/>
    <property type="molecule type" value="Genomic_DNA"/>
</dbReference>
<dbReference type="PANTHER" id="PTHR30250:SF11">
    <property type="entry name" value="O-ANTIGEN TRANSPORTER-RELATED"/>
    <property type="match status" value="1"/>
</dbReference>
<reference evidence="7 8" key="1">
    <citation type="journal article" date="2015" name="J. Biotechnol.">
        <title>Complete genome sequence of Photorhabdus temperata subsp. thracensis 39-8(T), an entomopathogenic bacterium for the improved commercial bioinsecticide.</title>
        <authorList>
            <person name="Kwak Y."/>
            <person name="Shin J.H."/>
        </authorList>
    </citation>
    <scope>NUCLEOTIDE SEQUENCE [LARGE SCALE GENOMIC DNA]</scope>
    <source>
        <strain evidence="7 8">DSM 15199</strain>
    </source>
</reference>
<organism evidence="7 8">
    <name type="scientific">Photorhabdus thracensis</name>
    <dbReference type="NCBI Taxonomy" id="230089"/>
    <lineage>
        <taxon>Bacteria</taxon>
        <taxon>Pseudomonadati</taxon>
        <taxon>Pseudomonadota</taxon>
        <taxon>Gammaproteobacteria</taxon>
        <taxon>Enterobacterales</taxon>
        <taxon>Morganellaceae</taxon>
        <taxon>Photorhabdus</taxon>
    </lineage>
</organism>
<dbReference type="AlphaFoldDB" id="A0A0F7LN43"/>
<feature type="transmembrane region" description="Helical" evidence="6">
    <location>
        <begin position="329"/>
        <end position="352"/>
    </location>
</feature>
<dbReference type="InterPro" id="IPR050833">
    <property type="entry name" value="Poly_Biosynth_Transport"/>
</dbReference>
<feature type="transmembrane region" description="Helical" evidence="6">
    <location>
        <begin position="247"/>
        <end position="270"/>
    </location>
</feature>
<feature type="transmembrane region" description="Helical" evidence="6">
    <location>
        <begin position="37"/>
        <end position="61"/>
    </location>
</feature>
<feature type="transmembrane region" description="Helical" evidence="6">
    <location>
        <begin position="138"/>
        <end position="161"/>
    </location>
</feature>
<name>A0A0F7LN43_9GAMM</name>
<feature type="transmembrane region" description="Helical" evidence="6">
    <location>
        <begin position="173"/>
        <end position="190"/>
    </location>
</feature>
<comment type="subcellular location">
    <subcellularLocation>
        <location evidence="1">Cell membrane</location>
        <topology evidence="1">Multi-pass membrane protein</topology>
    </subcellularLocation>
</comment>
<dbReference type="PANTHER" id="PTHR30250">
    <property type="entry name" value="PST FAMILY PREDICTED COLANIC ACID TRANSPORTER"/>
    <property type="match status" value="1"/>
</dbReference>
<keyword evidence="3 6" id="KW-0812">Transmembrane</keyword>
<feature type="transmembrane region" description="Helical" evidence="6">
    <location>
        <begin position="291"/>
        <end position="317"/>
    </location>
</feature>
<evidence type="ECO:0000313" key="8">
    <source>
        <dbReference type="Proteomes" id="UP000034866"/>
    </source>
</evidence>
<evidence type="ECO:0000256" key="4">
    <source>
        <dbReference type="ARBA" id="ARBA00022989"/>
    </source>
</evidence>
<evidence type="ECO:0000256" key="3">
    <source>
        <dbReference type="ARBA" id="ARBA00022692"/>
    </source>
</evidence>
<reference evidence="8" key="2">
    <citation type="submission" date="2015-03" db="EMBL/GenBank/DDBJ databases">
        <title>Genome sequence of Azospirillum thiophilum strain DSM 21654T.</title>
        <authorList>
            <person name="Kwak Y."/>
            <person name="Shin J.-H."/>
        </authorList>
    </citation>
    <scope>NUCLEOTIDE SEQUENCE [LARGE SCALE GENOMIC DNA]</scope>
    <source>
        <strain evidence="8">DSM 15199</strain>
    </source>
</reference>
<evidence type="ECO:0000313" key="7">
    <source>
        <dbReference type="EMBL" id="AKH63227.1"/>
    </source>
</evidence>
<dbReference type="KEGG" id="ptt:VY86_07630"/>
<dbReference type="PATRIC" id="fig|230089.6.peg.1683"/>
<feature type="transmembrane region" description="Helical" evidence="6">
    <location>
        <begin position="359"/>
        <end position="377"/>
    </location>
</feature>
<dbReference type="Proteomes" id="UP000034866">
    <property type="component" value="Chromosome"/>
</dbReference>
<keyword evidence="8" id="KW-1185">Reference proteome</keyword>
<dbReference type="InterPro" id="IPR002797">
    <property type="entry name" value="Polysacc_synth"/>
</dbReference>
<proteinExistence type="predicted"/>
<evidence type="ECO:0000256" key="1">
    <source>
        <dbReference type="ARBA" id="ARBA00004651"/>
    </source>
</evidence>
<dbReference type="RefSeq" id="WP_046974515.1">
    <property type="nucleotide sequence ID" value="NZ_CAWQPG010000133.1"/>
</dbReference>
<feature type="transmembrane region" description="Helical" evidence="6">
    <location>
        <begin position="109"/>
        <end position="126"/>
    </location>
</feature>
<evidence type="ECO:0000256" key="5">
    <source>
        <dbReference type="ARBA" id="ARBA00023136"/>
    </source>
</evidence>
<feature type="transmembrane region" description="Helical" evidence="6">
    <location>
        <begin position="383"/>
        <end position="405"/>
    </location>
</feature>
<accession>A0A0F7LN43</accession>